<protein>
    <submittedName>
        <fullName evidence="2">Membrane protein</fullName>
    </submittedName>
</protein>
<keyword evidence="1" id="KW-0472">Membrane</keyword>
<reference evidence="2 3" key="1">
    <citation type="submission" date="2016-05" db="EMBL/GenBank/DDBJ databases">
        <title>Single-cell genome of chain-forming Candidatus Thiomargarita nelsonii and comparison to other large sulfur-oxidizing bacteria.</title>
        <authorList>
            <person name="Winkel M."/>
            <person name="Salman V."/>
            <person name="Woyke T."/>
            <person name="Schulz-Vogt H."/>
            <person name="Richter M."/>
            <person name="Flood B."/>
            <person name="Bailey J."/>
            <person name="Amann R."/>
            <person name="Mussmann M."/>
        </authorList>
    </citation>
    <scope>NUCLEOTIDE SEQUENCE [LARGE SCALE GENOMIC DNA]</scope>
    <source>
        <strain evidence="2 3">THI036</strain>
    </source>
</reference>
<feature type="transmembrane region" description="Helical" evidence="1">
    <location>
        <begin position="59"/>
        <end position="75"/>
    </location>
</feature>
<comment type="caution">
    <text evidence="2">The sequence shown here is derived from an EMBL/GenBank/DDBJ whole genome shotgun (WGS) entry which is preliminary data.</text>
</comment>
<dbReference type="Proteomes" id="UP000076962">
    <property type="component" value="Unassembled WGS sequence"/>
</dbReference>
<evidence type="ECO:0000313" key="2">
    <source>
        <dbReference type="EMBL" id="OAD21177.1"/>
    </source>
</evidence>
<gene>
    <name evidence="2" type="ORF">THIOM_003061</name>
</gene>
<evidence type="ECO:0000313" key="3">
    <source>
        <dbReference type="Proteomes" id="UP000076962"/>
    </source>
</evidence>
<name>A0A176RZR1_9GAMM</name>
<sequence>MVVGLAHIVEGAIGGKVGESFGTATAVIVTSTGIAFTSVAADVLMMLASRGIDDRGGTLLHLVPIGAAGLGPINFR</sequence>
<keyword evidence="1" id="KW-1133">Transmembrane helix</keyword>
<dbReference type="EMBL" id="LUTY01001815">
    <property type="protein sequence ID" value="OAD21177.1"/>
    <property type="molecule type" value="Genomic_DNA"/>
</dbReference>
<keyword evidence="3" id="KW-1185">Reference proteome</keyword>
<accession>A0A176RZR1</accession>
<keyword evidence="1" id="KW-0812">Transmembrane</keyword>
<dbReference type="AlphaFoldDB" id="A0A176RZR1"/>
<organism evidence="2 3">
    <name type="scientific">Candidatus Thiomargarita nelsonii</name>
    <dbReference type="NCBI Taxonomy" id="1003181"/>
    <lineage>
        <taxon>Bacteria</taxon>
        <taxon>Pseudomonadati</taxon>
        <taxon>Pseudomonadota</taxon>
        <taxon>Gammaproteobacteria</taxon>
        <taxon>Thiotrichales</taxon>
        <taxon>Thiotrichaceae</taxon>
        <taxon>Thiomargarita</taxon>
    </lineage>
</organism>
<feature type="transmembrane region" description="Helical" evidence="1">
    <location>
        <begin position="24"/>
        <end position="47"/>
    </location>
</feature>
<evidence type="ECO:0000256" key="1">
    <source>
        <dbReference type="SAM" id="Phobius"/>
    </source>
</evidence>
<proteinExistence type="predicted"/>